<sequence>MYKGAILGCGAVACQAHVPAWQTTSTFRIVAAVDPVPAHRAQLQSLLPTVRCYEDLATMLTHEQLDFLDICTPPVLHEEGILQACAHGLHVLCEKPLTFHAAAMQRIMTAATAAGVLVFPVHNWKYAPIVQTLKRLLQEETIGTPLALDLTTLRTQPAGDTGWRLDPAIAGGGILLDHGWHAFYLALFLLNAVPQTLMATTERRLYLAAEVEDTVTCEVTFPHAQARIHLTWAAAQRTNRVHVRGTRGAILVEDACLRVIQSGDMVQELHFPAALSAGSYHPDWFAAMLPDFHTALGTDSMRVQSLREAELCLRLTLLAYHSAAQGARSLSCTQALDCPVLSGPVAT</sequence>
<dbReference type="InterPro" id="IPR036291">
    <property type="entry name" value="NAD(P)-bd_dom_sf"/>
</dbReference>
<gene>
    <name evidence="5" type="ORF">FJZ47_25080</name>
</gene>
<dbReference type="GO" id="GO:0016491">
    <property type="term" value="F:oxidoreductase activity"/>
    <property type="evidence" value="ECO:0007669"/>
    <property type="project" value="UniProtKB-KW"/>
</dbReference>
<dbReference type="GO" id="GO:0000166">
    <property type="term" value="F:nucleotide binding"/>
    <property type="evidence" value="ECO:0007669"/>
    <property type="project" value="InterPro"/>
</dbReference>
<evidence type="ECO:0000259" key="3">
    <source>
        <dbReference type="Pfam" id="PF01408"/>
    </source>
</evidence>
<dbReference type="Proteomes" id="UP000712673">
    <property type="component" value="Unassembled WGS sequence"/>
</dbReference>
<name>A0A938B5D6_UNCTE</name>
<proteinExistence type="inferred from homology"/>
<comment type="similarity">
    <text evidence="1">Belongs to the Gfo/Idh/MocA family.</text>
</comment>
<dbReference type="InterPro" id="IPR000683">
    <property type="entry name" value="Gfo/Idh/MocA-like_OxRdtase_N"/>
</dbReference>
<dbReference type="InterPro" id="IPR051317">
    <property type="entry name" value="Gfo/Idh/MocA_oxidoreduct"/>
</dbReference>
<dbReference type="Pfam" id="PF01408">
    <property type="entry name" value="GFO_IDH_MocA"/>
    <property type="match status" value="1"/>
</dbReference>
<dbReference type="PANTHER" id="PTHR43708:SF5">
    <property type="entry name" value="CONSERVED EXPRESSED OXIDOREDUCTASE (EUROFUNG)-RELATED"/>
    <property type="match status" value="1"/>
</dbReference>
<protein>
    <submittedName>
        <fullName evidence="5">Gfo/Idh/MocA family oxidoreductase</fullName>
    </submittedName>
</protein>
<dbReference type="Gene3D" id="3.40.50.720">
    <property type="entry name" value="NAD(P)-binding Rossmann-like Domain"/>
    <property type="match status" value="1"/>
</dbReference>
<feature type="domain" description="Gfo/Idh/MocA-like oxidoreductase N-terminal" evidence="3">
    <location>
        <begin position="5"/>
        <end position="120"/>
    </location>
</feature>
<comment type="caution">
    <text evidence="5">The sequence shown here is derived from an EMBL/GenBank/DDBJ whole genome shotgun (WGS) entry which is preliminary data.</text>
</comment>
<dbReference type="PANTHER" id="PTHR43708">
    <property type="entry name" value="CONSERVED EXPRESSED OXIDOREDUCTASE (EUROFUNG)"/>
    <property type="match status" value="1"/>
</dbReference>
<accession>A0A938B5D6</accession>
<evidence type="ECO:0000313" key="5">
    <source>
        <dbReference type="EMBL" id="MBM3227054.1"/>
    </source>
</evidence>
<keyword evidence="2" id="KW-0560">Oxidoreductase</keyword>
<reference evidence="5" key="1">
    <citation type="submission" date="2019-03" db="EMBL/GenBank/DDBJ databases">
        <title>Lake Tanganyika Metagenome-Assembled Genomes (MAGs).</title>
        <authorList>
            <person name="Tran P."/>
        </authorList>
    </citation>
    <scope>NUCLEOTIDE SEQUENCE</scope>
    <source>
        <strain evidence="5">K_DeepCast_65m_m2_066</strain>
    </source>
</reference>
<dbReference type="SUPFAM" id="SSF55347">
    <property type="entry name" value="Glyceraldehyde-3-phosphate dehydrogenase-like, C-terminal domain"/>
    <property type="match status" value="1"/>
</dbReference>
<dbReference type="AlphaFoldDB" id="A0A938B5D6"/>
<evidence type="ECO:0000256" key="2">
    <source>
        <dbReference type="ARBA" id="ARBA00023002"/>
    </source>
</evidence>
<dbReference type="Pfam" id="PF22725">
    <property type="entry name" value="GFO_IDH_MocA_C3"/>
    <property type="match status" value="1"/>
</dbReference>
<dbReference type="InterPro" id="IPR055170">
    <property type="entry name" value="GFO_IDH_MocA-like_dom"/>
</dbReference>
<dbReference type="EMBL" id="VGLS01001169">
    <property type="protein sequence ID" value="MBM3227054.1"/>
    <property type="molecule type" value="Genomic_DNA"/>
</dbReference>
<evidence type="ECO:0000259" key="4">
    <source>
        <dbReference type="Pfam" id="PF22725"/>
    </source>
</evidence>
<dbReference type="Gene3D" id="3.30.360.10">
    <property type="entry name" value="Dihydrodipicolinate Reductase, domain 2"/>
    <property type="match status" value="1"/>
</dbReference>
<evidence type="ECO:0000313" key="6">
    <source>
        <dbReference type="Proteomes" id="UP000712673"/>
    </source>
</evidence>
<evidence type="ECO:0000256" key="1">
    <source>
        <dbReference type="ARBA" id="ARBA00010928"/>
    </source>
</evidence>
<dbReference type="SUPFAM" id="SSF51735">
    <property type="entry name" value="NAD(P)-binding Rossmann-fold domains"/>
    <property type="match status" value="1"/>
</dbReference>
<organism evidence="5 6">
    <name type="scientific">Tectimicrobiota bacterium</name>
    <dbReference type="NCBI Taxonomy" id="2528274"/>
    <lineage>
        <taxon>Bacteria</taxon>
        <taxon>Pseudomonadati</taxon>
        <taxon>Nitrospinota/Tectimicrobiota group</taxon>
        <taxon>Candidatus Tectimicrobiota</taxon>
    </lineage>
</organism>
<feature type="domain" description="GFO/IDH/MocA-like oxidoreductase" evidence="4">
    <location>
        <begin position="130"/>
        <end position="250"/>
    </location>
</feature>